<accession>V9FTG6</accession>
<dbReference type="HOGENOM" id="CLU_3091503_0_0_1"/>
<reference evidence="1 2" key="1">
    <citation type="submission" date="2013-11" db="EMBL/GenBank/DDBJ databases">
        <title>The Genome Sequence of Phytophthora parasitica P1569.</title>
        <authorList>
            <consortium name="The Broad Institute Genomics Platform"/>
            <person name="Russ C."/>
            <person name="Tyler B."/>
            <person name="Panabieres F."/>
            <person name="Shan W."/>
            <person name="Tripathy S."/>
            <person name="Grunwald N."/>
            <person name="Machado M."/>
            <person name="Johnson C.S."/>
            <person name="Arredondo F."/>
            <person name="Hong C."/>
            <person name="Coffey M."/>
            <person name="Young S.K."/>
            <person name="Zeng Q."/>
            <person name="Gargeya S."/>
            <person name="Fitzgerald M."/>
            <person name="Abouelleil A."/>
            <person name="Alvarado L."/>
            <person name="Chapman S.B."/>
            <person name="Gainer-Dewar J."/>
            <person name="Goldberg J."/>
            <person name="Griggs A."/>
            <person name="Gujja S."/>
            <person name="Hansen M."/>
            <person name="Howarth C."/>
            <person name="Imamovic A."/>
            <person name="Ireland A."/>
            <person name="Larimer J."/>
            <person name="McCowan C."/>
            <person name="Murphy C."/>
            <person name="Pearson M."/>
            <person name="Poon T.W."/>
            <person name="Priest M."/>
            <person name="Roberts A."/>
            <person name="Saif S."/>
            <person name="Shea T."/>
            <person name="Sykes S."/>
            <person name="Wortman J."/>
            <person name="Nusbaum C."/>
            <person name="Birren B."/>
        </authorList>
    </citation>
    <scope>NUCLEOTIDE SEQUENCE [LARGE SCALE GENOMIC DNA]</scope>
    <source>
        <strain evidence="1 2">P1569</strain>
    </source>
</reference>
<gene>
    <name evidence="1" type="ORF">F443_02440</name>
</gene>
<sequence>MTMITCHGEVDQARSSGDNALPSRCRASLLDKLAGARLQKIKAGLVKPGLAA</sequence>
<name>V9FTG6_PHYNI</name>
<evidence type="ECO:0000313" key="1">
    <source>
        <dbReference type="EMBL" id="ETI54800.1"/>
    </source>
</evidence>
<dbReference type="Proteomes" id="UP000018721">
    <property type="component" value="Unassembled WGS sequence"/>
</dbReference>
<proteinExistence type="predicted"/>
<evidence type="ECO:0000313" key="2">
    <source>
        <dbReference type="Proteomes" id="UP000018721"/>
    </source>
</evidence>
<dbReference type="EMBL" id="ANIZ01000432">
    <property type="protein sequence ID" value="ETI54800.1"/>
    <property type="molecule type" value="Genomic_DNA"/>
</dbReference>
<dbReference type="AlphaFoldDB" id="V9FTG6"/>
<protein>
    <submittedName>
        <fullName evidence="1">Uncharacterized protein</fullName>
    </submittedName>
</protein>
<organism evidence="1 2">
    <name type="scientific">Phytophthora nicotianae P1569</name>
    <dbReference type="NCBI Taxonomy" id="1317065"/>
    <lineage>
        <taxon>Eukaryota</taxon>
        <taxon>Sar</taxon>
        <taxon>Stramenopiles</taxon>
        <taxon>Oomycota</taxon>
        <taxon>Peronosporomycetes</taxon>
        <taxon>Peronosporales</taxon>
        <taxon>Peronosporaceae</taxon>
        <taxon>Phytophthora</taxon>
    </lineage>
</organism>
<comment type="caution">
    <text evidence="1">The sequence shown here is derived from an EMBL/GenBank/DDBJ whole genome shotgun (WGS) entry which is preliminary data.</text>
</comment>
<keyword evidence="2" id="KW-1185">Reference proteome</keyword>